<dbReference type="PANTHER" id="PTHR34663">
    <property type="entry name" value="OS06G0637400 PROTEIN"/>
    <property type="match status" value="1"/>
</dbReference>
<keyword evidence="2" id="KW-0732">Signal</keyword>
<accession>A0A834SV03</accession>
<protein>
    <submittedName>
        <fullName evidence="3">Cold shock protein CS66</fullName>
    </submittedName>
</protein>
<evidence type="ECO:0000313" key="3">
    <source>
        <dbReference type="EMBL" id="KAF7811028.1"/>
    </source>
</evidence>
<gene>
    <name evidence="3" type="ORF">G2W53_032004</name>
</gene>
<proteinExistence type="predicted"/>
<name>A0A834SV03_9FABA</name>
<dbReference type="AlphaFoldDB" id="A0A834SV03"/>
<dbReference type="GO" id="GO:0045087">
    <property type="term" value="P:innate immune response"/>
    <property type="evidence" value="ECO:0007669"/>
    <property type="project" value="InterPro"/>
</dbReference>
<feature type="signal peptide" evidence="2">
    <location>
        <begin position="1"/>
        <end position="30"/>
    </location>
</feature>
<dbReference type="GO" id="GO:0050793">
    <property type="term" value="P:regulation of developmental process"/>
    <property type="evidence" value="ECO:0007669"/>
    <property type="project" value="InterPro"/>
</dbReference>
<keyword evidence="4" id="KW-1185">Reference proteome</keyword>
<feature type="chain" id="PRO_5032660850" evidence="2">
    <location>
        <begin position="31"/>
        <end position="186"/>
    </location>
</feature>
<feature type="region of interest" description="Disordered" evidence="1">
    <location>
        <begin position="158"/>
        <end position="186"/>
    </location>
</feature>
<reference evidence="3" key="1">
    <citation type="submission" date="2020-09" db="EMBL/GenBank/DDBJ databases">
        <title>Genome-Enabled Discovery of Anthraquinone Biosynthesis in Senna tora.</title>
        <authorList>
            <person name="Kang S.-H."/>
            <person name="Pandey R.P."/>
            <person name="Lee C.-M."/>
            <person name="Sim J.-S."/>
            <person name="Jeong J.-T."/>
            <person name="Choi B.-S."/>
            <person name="Jung M."/>
            <person name="Ginzburg D."/>
            <person name="Zhao K."/>
            <person name="Won S.Y."/>
            <person name="Oh T.-J."/>
            <person name="Yu Y."/>
            <person name="Kim N.-H."/>
            <person name="Lee O.R."/>
            <person name="Lee T.-H."/>
            <person name="Bashyal P."/>
            <person name="Kim T.-S."/>
            <person name="Lee W.-H."/>
            <person name="Kawkins C."/>
            <person name="Kim C.-K."/>
            <person name="Kim J.S."/>
            <person name="Ahn B.O."/>
            <person name="Rhee S.Y."/>
            <person name="Sohng J.K."/>
        </authorList>
    </citation>
    <scope>NUCLEOTIDE SEQUENCE</scope>
    <source>
        <tissue evidence="3">Leaf</tissue>
    </source>
</reference>
<sequence>MAGTSMLQSFAFFLLVIFFFLSIMHGTTMAARPLKSLGLRFDDDDDSNIVEGVKKSKYYYFPSLLEVDHSGPSHGGEGHYVKDFSPKSQIEIDNSGPSHGGEGHYSKDFFSTSQMEIDRPLNNNEEPIIKGVMFLETSHNNKVVTSSSIMKKNINVGDVEVHNSGPSPPGEGHHHHADAPNVPSTP</sequence>
<dbReference type="InterPro" id="IPR044700">
    <property type="entry name" value="PIP2/PIPL1"/>
</dbReference>
<organism evidence="3 4">
    <name type="scientific">Senna tora</name>
    <dbReference type="NCBI Taxonomy" id="362788"/>
    <lineage>
        <taxon>Eukaryota</taxon>
        <taxon>Viridiplantae</taxon>
        <taxon>Streptophyta</taxon>
        <taxon>Embryophyta</taxon>
        <taxon>Tracheophyta</taxon>
        <taxon>Spermatophyta</taxon>
        <taxon>Magnoliopsida</taxon>
        <taxon>eudicotyledons</taxon>
        <taxon>Gunneridae</taxon>
        <taxon>Pentapetalae</taxon>
        <taxon>rosids</taxon>
        <taxon>fabids</taxon>
        <taxon>Fabales</taxon>
        <taxon>Fabaceae</taxon>
        <taxon>Caesalpinioideae</taxon>
        <taxon>Cassia clade</taxon>
        <taxon>Senna</taxon>
    </lineage>
</organism>
<dbReference type="Proteomes" id="UP000634136">
    <property type="component" value="Unassembled WGS sequence"/>
</dbReference>
<comment type="caution">
    <text evidence="3">The sequence shown here is derived from an EMBL/GenBank/DDBJ whole genome shotgun (WGS) entry which is preliminary data.</text>
</comment>
<evidence type="ECO:0000256" key="1">
    <source>
        <dbReference type="SAM" id="MobiDB-lite"/>
    </source>
</evidence>
<evidence type="ECO:0000256" key="2">
    <source>
        <dbReference type="SAM" id="SignalP"/>
    </source>
</evidence>
<dbReference type="EMBL" id="JAAIUW010000010">
    <property type="protein sequence ID" value="KAF7811028.1"/>
    <property type="molecule type" value="Genomic_DNA"/>
</dbReference>
<evidence type="ECO:0000313" key="4">
    <source>
        <dbReference type="Proteomes" id="UP000634136"/>
    </source>
</evidence>
<dbReference type="PANTHER" id="PTHR34663:SF9">
    <property type="entry name" value="OS06G0637400 PROTEIN"/>
    <property type="match status" value="1"/>
</dbReference>